<dbReference type="InterPro" id="IPR003173">
    <property type="entry name" value="PC4_C"/>
</dbReference>
<evidence type="ECO:0000256" key="6">
    <source>
        <dbReference type="ARBA" id="ARBA00023242"/>
    </source>
</evidence>
<feature type="compositionally biased region" description="Basic residues" evidence="7">
    <location>
        <begin position="1"/>
        <end position="10"/>
    </location>
</feature>
<evidence type="ECO:0000313" key="9">
    <source>
        <dbReference type="EMBL" id="KAF2088562.1"/>
    </source>
</evidence>
<dbReference type="GO" id="GO:0005634">
    <property type="term" value="C:nucleus"/>
    <property type="evidence" value="ECO:0007669"/>
    <property type="project" value="UniProtKB-SubCell"/>
</dbReference>
<evidence type="ECO:0000256" key="5">
    <source>
        <dbReference type="ARBA" id="ARBA00023163"/>
    </source>
</evidence>
<evidence type="ECO:0000256" key="1">
    <source>
        <dbReference type="ARBA" id="ARBA00004123"/>
    </source>
</evidence>
<evidence type="ECO:0000259" key="8">
    <source>
        <dbReference type="Pfam" id="PF02229"/>
    </source>
</evidence>
<comment type="subcellular location">
    <subcellularLocation>
        <location evidence="1">Nucleus</location>
    </subcellularLocation>
</comment>
<dbReference type="Gene3D" id="2.30.31.10">
    <property type="entry name" value="Transcriptional Coactivator Pc4, Chain A"/>
    <property type="match status" value="1"/>
</dbReference>
<feature type="compositionally biased region" description="Basic and acidic residues" evidence="7">
    <location>
        <begin position="33"/>
        <end position="55"/>
    </location>
</feature>
<organism evidence="9 10">
    <name type="scientific">Saccharata proteae CBS 121410</name>
    <dbReference type="NCBI Taxonomy" id="1314787"/>
    <lineage>
        <taxon>Eukaryota</taxon>
        <taxon>Fungi</taxon>
        <taxon>Dikarya</taxon>
        <taxon>Ascomycota</taxon>
        <taxon>Pezizomycotina</taxon>
        <taxon>Dothideomycetes</taxon>
        <taxon>Dothideomycetes incertae sedis</taxon>
        <taxon>Botryosphaeriales</taxon>
        <taxon>Saccharataceae</taxon>
        <taxon>Saccharata</taxon>
    </lineage>
</organism>
<evidence type="ECO:0000256" key="7">
    <source>
        <dbReference type="SAM" id="MobiDB-lite"/>
    </source>
</evidence>
<dbReference type="OrthoDB" id="2505440at2759"/>
<protein>
    <submittedName>
        <fullName evidence="9">PC4-domain-containing protein</fullName>
    </submittedName>
</protein>
<dbReference type="AlphaFoldDB" id="A0A9P4LXW3"/>
<feature type="compositionally biased region" description="Acidic residues" evidence="7">
    <location>
        <begin position="147"/>
        <end position="161"/>
    </location>
</feature>
<keyword evidence="4" id="KW-0238">DNA-binding</keyword>
<dbReference type="Proteomes" id="UP000799776">
    <property type="component" value="Unassembled WGS sequence"/>
</dbReference>
<comment type="similarity">
    <text evidence="2">Belongs to the transcriptional coactivator PC4 family.</text>
</comment>
<feature type="domain" description="Transcriptional coactivator p15 (PC4) C-terminal" evidence="8">
    <location>
        <begin position="68"/>
        <end position="118"/>
    </location>
</feature>
<keyword evidence="3" id="KW-0805">Transcription regulation</keyword>
<dbReference type="SUPFAM" id="SSF54447">
    <property type="entry name" value="ssDNA-binding transcriptional regulator domain"/>
    <property type="match status" value="1"/>
</dbReference>
<dbReference type="PANTHER" id="PTHR13215">
    <property type="entry name" value="RNA POLYMERASE II TRANSCRIPTIONAL COACTIVATOR"/>
    <property type="match status" value="1"/>
</dbReference>
<dbReference type="InterPro" id="IPR009044">
    <property type="entry name" value="ssDNA-bd_transcriptional_reg"/>
</dbReference>
<dbReference type="EMBL" id="ML978716">
    <property type="protein sequence ID" value="KAF2088562.1"/>
    <property type="molecule type" value="Genomic_DNA"/>
</dbReference>
<dbReference type="InterPro" id="IPR045125">
    <property type="entry name" value="Sub1/Tcp4-like"/>
</dbReference>
<evidence type="ECO:0000256" key="2">
    <source>
        <dbReference type="ARBA" id="ARBA00009001"/>
    </source>
</evidence>
<accession>A0A9P4LXW3</accession>
<name>A0A9P4LXW3_9PEZI</name>
<sequence length="180" mass="19844">MSSNRKRGRQPKVDQYADDGFLVEDEDGPPLSKRKDVKKEAKSAGDAKTGKKEVQLGKRKYEDGAAYWELSSQRRVTVSEFKGKSMVNIREYYEKDGKSLPGRKGISLSLEQYSTLLSVLPDVEAVLSEKGEQVPRPNYEGSGGPTQEDEPGDDEENDAGADADGGARKNNHEATSDEEE</sequence>
<comment type="caution">
    <text evidence="9">The sequence shown here is derived from an EMBL/GenBank/DDBJ whole genome shotgun (WGS) entry which is preliminary data.</text>
</comment>
<keyword evidence="10" id="KW-1185">Reference proteome</keyword>
<dbReference type="FunFam" id="2.30.31.10:FF:000011">
    <property type="entry name" value="RNA polymerase II transcriptional coactivator KELP"/>
    <property type="match status" value="1"/>
</dbReference>
<reference evidence="9" key="1">
    <citation type="journal article" date="2020" name="Stud. Mycol.">
        <title>101 Dothideomycetes genomes: a test case for predicting lifestyles and emergence of pathogens.</title>
        <authorList>
            <person name="Haridas S."/>
            <person name="Albert R."/>
            <person name="Binder M."/>
            <person name="Bloem J."/>
            <person name="Labutti K."/>
            <person name="Salamov A."/>
            <person name="Andreopoulos B."/>
            <person name="Baker S."/>
            <person name="Barry K."/>
            <person name="Bills G."/>
            <person name="Bluhm B."/>
            <person name="Cannon C."/>
            <person name="Castanera R."/>
            <person name="Culley D."/>
            <person name="Daum C."/>
            <person name="Ezra D."/>
            <person name="Gonzalez J."/>
            <person name="Henrissat B."/>
            <person name="Kuo A."/>
            <person name="Liang C."/>
            <person name="Lipzen A."/>
            <person name="Lutzoni F."/>
            <person name="Magnuson J."/>
            <person name="Mondo S."/>
            <person name="Nolan M."/>
            <person name="Ohm R."/>
            <person name="Pangilinan J."/>
            <person name="Park H.-J."/>
            <person name="Ramirez L."/>
            <person name="Alfaro M."/>
            <person name="Sun H."/>
            <person name="Tritt A."/>
            <person name="Yoshinaga Y."/>
            <person name="Zwiers L.-H."/>
            <person name="Turgeon B."/>
            <person name="Goodwin S."/>
            <person name="Spatafora J."/>
            <person name="Crous P."/>
            <person name="Grigoriev I."/>
        </authorList>
    </citation>
    <scope>NUCLEOTIDE SEQUENCE</scope>
    <source>
        <strain evidence="9">CBS 121410</strain>
    </source>
</reference>
<keyword evidence="6" id="KW-0539">Nucleus</keyword>
<evidence type="ECO:0000256" key="3">
    <source>
        <dbReference type="ARBA" id="ARBA00023015"/>
    </source>
</evidence>
<evidence type="ECO:0000313" key="10">
    <source>
        <dbReference type="Proteomes" id="UP000799776"/>
    </source>
</evidence>
<evidence type="ECO:0000256" key="4">
    <source>
        <dbReference type="ARBA" id="ARBA00023125"/>
    </source>
</evidence>
<feature type="region of interest" description="Disordered" evidence="7">
    <location>
        <begin position="128"/>
        <end position="180"/>
    </location>
</feature>
<dbReference type="Pfam" id="PF02229">
    <property type="entry name" value="PC4"/>
    <property type="match status" value="1"/>
</dbReference>
<keyword evidence="5" id="KW-0804">Transcription</keyword>
<dbReference type="GO" id="GO:0060261">
    <property type="term" value="P:positive regulation of transcription initiation by RNA polymerase II"/>
    <property type="evidence" value="ECO:0007669"/>
    <property type="project" value="InterPro"/>
</dbReference>
<gene>
    <name evidence="9" type="ORF">K490DRAFT_64610</name>
</gene>
<proteinExistence type="inferred from homology"/>
<dbReference type="GO" id="GO:0003713">
    <property type="term" value="F:transcription coactivator activity"/>
    <property type="evidence" value="ECO:0007669"/>
    <property type="project" value="InterPro"/>
</dbReference>
<dbReference type="GO" id="GO:0003677">
    <property type="term" value="F:DNA binding"/>
    <property type="evidence" value="ECO:0007669"/>
    <property type="project" value="UniProtKB-KW"/>
</dbReference>
<feature type="region of interest" description="Disordered" evidence="7">
    <location>
        <begin position="1"/>
        <end position="55"/>
    </location>
</feature>
<feature type="compositionally biased region" description="Basic and acidic residues" evidence="7">
    <location>
        <begin position="165"/>
        <end position="180"/>
    </location>
</feature>